<reference evidence="1" key="1">
    <citation type="submission" date="2017-05" db="UniProtKB">
        <authorList>
            <consortium name="EnsemblMetazoa"/>
        </authorList>
    </citation>
    <scope>IDENTIFICATION</scope>
</reference>
<evidence type="ECO:0000313" key="1">
    <source>
        <dbReference type="EnsemblMetazoa" id="Aqu2.1.30484_001"/>
    </source>
</evidence>
<accession>A0A1X7USI5</accession>
<dbReference type="InParanoid" id="A0A1X7USI5"/>
<proteinExistence type="predicted"/>
<name>A0A1X7USI5_AMPQE</name>
<dbReference type="AlphaFoldDB" id="A0A1X7USI5"/>
<sequence>IIISKVDRRTFCSSHICTVRTLYIYSLCCTGKSKINYY</sequence>
<organism evidence="1">
    <name type="scientific">Amphimedon queenslandica</name>
    <name type="common">Sponge</name>
    <dbReference type="NCBI Taxonomy" id="400682"/>
    <lineage>
        <taxon>Eukaryota</taxon>
        <taxon>Metazoa</taxon>
        <taxon>Porifera</taxon>
        <taxon>Demospongiae</taxon>
        <taxon>Heteroscleromorpha</taxon>
        <taxon>Haplosclerida</taxon>
        <taxon>Niphatidae</taxon>
        <taxon>Amphimedon</taxon>
    </lineage>
</organism>
<dbReference type="EnsemblMetazoa" id="Aqu2.1.30484_001">
    <property type="protein sequence ID" value="Aqu2.1.30484_001"/>
    <property type="gene ID" value="Aqu2.1.30484"/>
</dbReference>
<protein>
    <submittedName>
        <fullName evidence="1">Uncharacterized protein</fullName>
    </submittedName>
</protein>